<gene>
    <name evidence="2" type="ORF">HDK90DRAFT_463836</name>
</gene>
<evidence type="ECO:0000313" key="2">
    <source>
        <dbReference type="EMBL" id="KAK8240210.1"/>
    </source>
</evidence>
<proteinExistence type="predicted"/>
<dbReference type="Proteomes" id="UP001492380">
    <property type="component" value="Unassembled WGS sequence"/>
</dbReference>
<protein>
    <submittedName>
        <fullName evidence="2">Uncharacterized protein</fullName>
    </submittedName>
</protein>
<sequence>MDEATARAVLKMLDDCIGTMQSSNTKMLETISENLKNVAEMEAIKSMVKKSLRRKASDGDKTLSEEAQLSPTPSRDTSISSIDSDGSVMEMDIDMFENDEDAEDAEDYEDYEDAGESTTMVAQPPHAGKTIIAPLTPYGTKLRLFLLHPGDRKIEDEEFERRFPELWTESLSQISDLTKLTYWKSWINPKTRSCMHSYIKLRVPAREVRWSDEHPHHEPCVHCIESNRQCIVLDDEGKEMVVLPRVTATAPEE</sequence>
<evidence type="ECO:0000313" key="3">
    <source>
        <dbReference type="Proteomes" id="UP001492380"/>
    </source>
</evidence>
<comment type="caution">
    <text evidence="2">The sequence shown here is derived from an EMBL/GenBank/DDBJ whole genome shotgun (WGS) entry which is preliminary data.</text>
</comment>
<feature type="region of interest" description="Disordered" evidence="1">
    <location>
        <begin position="52"/>
        <end position="84"/>
    </location>
</feature>
<accession>A0ABR1YVJ0</accession>
<feature type="region of interest" description="Disordered" evidence="1">
    <location>
        <begin position="100"/>
        <end position="121"/>
    </location>
</feature>
<dbReference type="EMBL" id="JBBWRZ010000003">
    <property type="protein sequence ID" value="KAK8240210.1"/>
    <property type="molecule type" value="Genomic_DNA"/>
</dbReference>
<name>A0ABR1YVJ0_9PEZI</name>
<evidence type="ECO:0000256" key="1">
    <source>
        <dbReference type="SAM" id="MobiDB-lite"/>
    </source>
</evidence>
<feature type="compositionally biased region" description="Basic and acidic residues" evidence="1">
    <location>
        <begin position="55"/>
        <end position="64"/>
    </location>
</feature>
<feature type="compositionally biased region" description="Acidic residues" evidence="1">
    <location>
        <begin position="100"/>
        <end position="115"/>
    </location>
</feature>
<organism evidence="2 3">
    <name type="scientific">Phyllosticta capitalensis</name>
    <dbReference type="NCBI Taxonomy" id="121624"/>
    <lineage>
        <taxon>Eukaryota</taxon>
        <taxon>Fungi</taxon>
        <taxon>Dikarya</taxon>
        <taxon>Ascomycota</taxon>
        <taxon>Pezizomycotina</taxon>
        <taxon>Dothideomycetes</taxon>
        <taxon>Dothideomycetes incertae sedis</taxon>
        <taxon>Botryosphaeriales</taxon>
        <taxon>Phyllostictaceae</taxon>
        <taxon>Phyllosticta</taxon>
    </lineage>
</organism>
<feature type="compositionally biased region" description="Low complexity" evidence="1">
    <location>
        <begin position="70"/>
        <end position="84"/>
    </location>
</feature>
<reference evidence="2 3" key="1">
    <citation type="submission" date="2024-04" db="EMBL/GenBank/DDBJ databases">
        <title>Phyllosticta paracitricarpa is synonymous to the EU quarantine fungus P. citricarpa based on phylogenomic analyses.</title>
        <authorList>
            <consortium name="Lawrence Berkeley National Laboratory"/>
            <person name="Van Ingen-Buijs V.A."/>
            <person name="Van Westerhoven A.C."/>
            <person name="Haridas S."/>
            <person name="Skiadas P."/>
            <person name="Martin F."/>
            <person name="Groenewald J.Z."/>
            <person name="Crous P.W."/>
            <person name="Seidl M.F."/>
        </authorList>
    </citation>
    <scope>NUCLEOTIDE SEQUENCE [LARGE SCALE GENOMIC DNA]</scope>
    <source>
        <strain evidence="2 3">CBS 123374</strain>
    </source>
</reference>
<keyword evidence="3" id="KW-1185">Reference proteome</keyword>